<keyword evidence="4" id="KW-1185">Reference proteome</keyword>
<name>A0ABS2SF31_9PSEU</name>
<feature type="domain" description="Rv3651-like N-terminal" evidence="1">
    <location>
        <begin position="9"/>
        <end position="105"/>
    </location>
</feature>
<proteinExistence type="predicted"/>
<dbReference type="InterPro" id="IPR041458">
    <property type="entry name" value="Rv3651-like_N"/>
</dbReference>
<evidence type="ECO:0008006" key="5">
    <source>
        <dbReference type="Google" id="ProtNLM"/>
    </source>
</evidence>
<sequence length="349" mass="37546">MGVVAVAGKWLLIETFGGEGHEEPTVIGVGSSPRRMVPLKSVLGRGRHLDDVRALVARVVAARRPVEAGTADGRRRMVGLPLVTFAGRVHGVYAWLGEHDEQPPPRDPAGAWYFNLSTDKIGGSDDLLDLYGVAPADRRTQRATAEAFGRLVTNADESAALAVIVRSTPGAEHQATWTVRRDDGSLRAANFACRAVEETTEDGRVEVVLHGITHDIGPADTTPSAPPPRPVVLAQQVLAAEREPGRHRAILNLRNLTLLRWLDDPMPGVAWELAAERPPGIHPDDLPVAKELSRGLATAGRVEGVVRVRSTTGGWLPVHLVANLMLLDQHTTAALVTLSDPDHPNGPRR</sequence>
<organism evidence="3 4">
    <name type="scientific">Saccharothrix algeriensis</name>
    <dbReference type="NCBI Taxonomy" id="173560"/>
    <lineage>
        <taxon>Bacteria</taxon>
        <taxon>Bacillati</taxon>
        <taxon>Actinomycetota</taxon>
        <taxon>Actinomycetes</taxon>
        <taxon>Pseudonocardiales</taxon>
        <taxon>Pseudonocardiaceae</taxon>
        <taxon>Saccharothrix</taxon>
    </lineage>
</organism>
<evidence type="ECO:0000259" key="2">
    <source>
        <dbReference type="Pfam" id="PF21043"/>
    </source>
</evidence>
<protein>
    <recommendedName>
        <fullName evidence="5">Rv3651-like N-terminal domain-containing protein</fullName>
    </recommendedName>
</protein>
<dbReference type="Pfam" id="PF21043">
    <property type="entry name" value="Rv3651-like_C"/>
    <property type="match status" value="1"/>
</dbReference>
<evidence type="ECO:0000313" key="4">
    <source>
        <dbReference type="Proteomes" id="UP001195724"/>
    </source>
</evidence>
<gene>
    <name evidence="3" type="ORF">JOE68_005747</name>
</gene>
<dbReference type="EMBL" id="JAFBCL010000001">
    <property type="protein sequence ID" value="MBM7814882.1"/>
    <property type="molecule type" value="Genomic_DNA"/>
</dbReference>
<evidence type="ECO:0000313" key="3">
    <source>
        <dbReference type="EMBL" id="MBM7814882.1"/>
    </source>
</evidence>
<comment type="caution">
    <text evidence="3">The sequence shown here is derived from an EMBL/GenBank/DDBJ whole genome shotgun (WGS) entry which is preliminary data.</text>
</comment>
<dbReference type="InterPro" id="IPR048578">
    <property type="entry name" value="Rv3651-like_C"/>
</dbReference>
<reference evidence="3 4" key="1">
    <citation type="submission" date="2021-01" db="EMBL/GenBank/DDBJ databases">
        <title>Sequencing the genomes of 1000 actinobacteria strains.</title>
        <authorList>
            <person name="Klenk H.-P."/>
        </authorList>
    </citation>
    <scope>NUCLEOTIDE SEQUENCE [LARGE SCALE GENOMIC DNA]</scope>
    <source>
        <strain evidence="3 4">DSM 44581</strain>
    </source>
</reference>
<evidence type="ECO:0000259" key="1">
    <source>
        <dbReference type="Pfam" id="PF18007"/>
    </source>
</evidence>
<feature type="domain" description="Rv3651-like C-terminal" evidence="2">
    <location>
        <begin position="233"/>
        <end position="341"/>
    </location>
</feature>
<dbReference type="Proteomes" id="UP001195724">
    <property type="component" value="Unassembled WGS sequence"/>
</dbReference>
<dbReference type="RefSeq" id="WP_204845468.1">
    <property type="nucleotide sequence ID" value="NZ_JAFBCL010000001.1"/>
</dbReference>
<dbReference type="Pfam" id="PF18007">
    <property type="entry name" value="Rv3651-like_N"/>
    <property type="match status" value="1"/>
</dbReference>
<accession>A0ABS2SF31</accession>